<dbReference type="SMART" id="SM00256">
    <property type="entry name" value="FBOX"/>
    <property type="match status" value="1"/>
</dbReference>
<dbReference type="InParanoid" id="G4T9V0"/>
<dbReference type="eggNOG" id="ENOG502RD6S">
    <property type="taxonomic scope" value="Eukaryota"/>
</dbReference>
<organism evidence="2 3">
    <name type="scientific">Serendipita indica (strain DSM 11827)</name>
    <name type="common">Root endophyte fungus</name>
    <name type="synonym">Piriformospora indica</name>
    <dbReference type="NCBI Taxonomy" id="1109443"/>
    <lineage>
        <taxon>Eukaryota</taxon>
        <taxon>Fungi</taxon>
        <taxon>Dikarya</taxon>
        <taxon>Basidiomycota</taxon>
        <taxon>Agaricomycotina</taxon>
        <taxon>Agaricomycetes</taxon>
        <taxon>Sebacinales</taxon>
        <taxon>Serendipitaceae</taxon>
        <taxon>Serendipita</taxon>
    </lineage>
</organism>
<dbReference type="InterPro" id="IPR001810">
    <property type="entry name" value="F-box_dom"/>
</dbReference>
<reference evidence="2 3" key="1">
    <citation type="journal article" date="2011" name="PLoS Pathog.">
        <title>Endophytic Life Strategies Decoded by Genome and Transcriptome Analyses of the Mutualistic Root Symbiont Piriformospora indica.</title>
        <authorList>
            <person name="Zuccaro A."/>
            <person name="Lahrmann U."/>
            <person name="Guldener U."/>
            <person name="Langen G."/>
            <person name="Pfiffi S."/>
            <person name="Biedenkopf D."/>
            <person name="Wong P."/>
            <person name="Samans B."/>
            <person name="Grimm C."/>
            <person name="Basiewicz M."/>
            <person name="Murat C."/>
            <person name="Martin F."/>
            <person name="Kogel K.H."/>
        </authorList>
    </citation>
    <scope>NUCLEOTIDE SEQUENCE [LARGE SCALE GENOMIC DNA]</scope>
    <source>
        <strain evidence="2 3">DSM 11827</strain>
    </source>
</reference>
<dbReference type="InterPro" id="IPR036047">
    <property type="entry name" value="F-box-like_dom_sf"/>
</dbReference>
<feature type="domain" description="F-box" evidence="1">
    <location>
        <begin position="1"/>
        <end position="47"/>
    </location>
</feature>
<sequence>MYLTNLPIELLEQILCHIEAIKLSSLRILSRQFCALIDGSIELQLRIEAAADGFLLHQSSNHANGGLVTRELYDALLASRRAMNVLKPLQTWRYDCWNNVTFMFEICDNTWAHTANVIDTYAFKSITYVDMNTPRLKKDAASSTPEVPTVLGRTAELDVSVSDFAFLPACDLQVLVEPVVCEQSGSGRLHLRTISTNEPHPMAARSIIELPDRSEQELQRCEVLLYENRLVLVFNRSRHRGNITALDWKTGEVLMSHIQAIDAAFLPRDHLMLLRDGNPAYVVIYSFSERAITHQLNLPLQRISQPIDYAIFLTHPSDHYGSQAPPGVNSSLKPDPDNDIIVLELKYDNDTFRVVISSGLVLRACTPKSEFEEEWGDPGPKVLKWRQWGIKATRWLYGHDLLRASVRSTYGSRMVVYGFSDAFVGEKKIAQSLTGPPTPSWMVQYKEWRLLMFDFNPRSVARNGKVMEGETGTSYVYTKPSLLKGTAGLPTLRVLSCLPFRVATSKIPWKYKHVYMNSTTLIGRKDHHYDILSFLPPKEGMERNTQF</sequence>
<accession>G4T9V0</accession>
<gene>
    <name evidence="2" type="ORF">PIIN_01940</name>
</gene>
<name>G4T9V0_SERID</name>
<dbReference type="Pfam" id="PF00646">
    <property type="entry name" value="F-box"/>
    <property type="match status" value="1"/>
</dbReference>
<evidence type="ECO:0000313" key="3">
    <source>
        <dbReference type="Proteomes" id="UP000007148"/>
    </source>
</evidence>
<protein>
    <recommendedName>
        <fullName evidence="1">F-box domain-containing protein</fullName>
    </recommendedName>
</protein>
<evidence type="ECO:0000313" key="2">
    <source>
        <dbReference type="EMBL" id="CCA68073.1"/>
    </source>
</evidence>
<keyword evidence="3" id="KW-1185">Reference proteome</keyword>
<dbReference type="Proteomes" id="UP000007148">
    <property type="component" value="Unassembled WGS sequence"/>
</dbReference>
<dbReference type="HOGENOM" id="CLU_040200_0_0_1"/>
<dbReference type="EMBL" id="CAFZ01000025">
    <property type="protein sequence ID" value="CCA68073.1"/>
    <property type="molecule type" value="Genomic_DNA"/>
</dbReference>
<evidence type="ECO:0000259" key="1">
    <source>
        <dbReference type="PROSITE" id="PS50181"/>
    </source>
</evidence>
<dbReference type="AlphaFoldDB" id="G4T9V0"/>
<proteinExistence type="predicted"/>
<dbReference type="OrthoDB" id="2745718at2759"/>
<dbReference type="SUPFAM" id="SSF81383">
    <property type="entry name" value="F-box domain"/>
    <property type="match status" value="1"/>
</dbReference>
<comment type="caution">
    <text evidence="2">The sequence shown here is derived from an EMBL/GenBank/DDBJ whole genome shotgun (WGS) entry which is preliminary data.</text>
</comment>
<dbReference type="PROSITE" id="PS50181">
    <property type="entry name" value="FBOX"/>
    <property type="match status" value="1"/>
</dbReference>